<protein>
    <recommendedName>
        <fullName evidence="3">Multiple myeloma tumor-associated protein 2-like N-terminal domain-containing protein</fullName>
    </recommendedName>
</protein>
<feature type="domain" description="Multiple myeloma tumor-associated protein 2-like N-terminal" evidence="3">
    <location>
        <begin position="8"/>
        <end position="85"/>
    </location>
</feature>
<feature type="compositionally biased region" description="Basic and acidic residues" evidence="2">
    <location>
        <begin position="138"/>
        <end position="147"/>
    </location>
</feature>
<keyword evidence="5" id="KW-1185">Reference proteome</keyword>
<evidence type="ECO:0000259" key="3">
    <source>
        <dbReference type="Pfam" id="PF10159"/>
    </source>
</evidence>
<keyword evidence="1" id="KW-0175">Coiled coil</keyword>
<dbReference type="EMBL" id="JAPDMQ010000305">
    <property type="protein sequence ID" value="KAK0527598.1"/>
    <property type="molecule type" value="Genomic_DNA"/>
</dbReference>
<dbReference type="AlphaFoldDB" id="A0AAN6GAB9"/>
<proteinExistence type="predicted"/>
<dbReference type="Pfam" id="PF10159">
    <property type="entry name" value="MMtag"/>
    <property type="match status" value="1"/>
</dbReference>
<name>A0AAN6GAB9_9BASI</name>
<dbReference type="Proteomes" id="UP001176521">
    <property type="component" value="Unassembled WGS sequence"/>
</dbReference>
<feature type="compositionally biased region" description="Low complexity" evidence="2">
    <location>
        <begin position="90"/>
        <end position="106"/>
    </location>
</feature>
<evidence type="ECO:0000313" key="5">
    <source>
        <dbReference type="Proteomes" id="UP001176521"/>
    </source>
</evidence>
<feature type="compositionally biased region" description="Basic and acidic residues" evidence="2">
    <location>
        <begin position="163"/>
        <end position="248"/>
    </location>
</feature>
<dbReference type="PANTHER" id="PTHR14580:SF0">
    <property type="entry name" value="MULTIPLE MYELOMA TUMOR-ASSOCIATED PROTEIN 2"/>
    <property type="match status" value="1"/>
</dbReference>
<comment type="caution">
    <text evidence="4">The sequence shown here is derived from an EMBL/GenBank/DDBJ whole genome shotgun (WGS) entry which is preliminary data.</text>
</comment>
<feature type="region of interest" description="Disordered" evidence="2">
    <location>
        <begin position="85"/>
        <end position="339"/>
    </location>
</feature>
<accession>A0AAN6GAB9</accession>
<feature type="compositionally biased region" description="Basic and acidic residues" evidence="2">
    <location>
        <begin position="258"/>
        <end position="269"/>
    </location>
</feature>
<dbReference type="InterPro" id="IPR039207">
    <property type="entry name" value="MMTAG2-like"/>
</dbReference>
<evidence type="ECO:0000313" key="4">
    <source>
        <dbReference type="EMBL" id="KAK0527598.1"/>
    </source>
</evidence>
<dbReference type="PANTHER" id="PTHR14580">
    <property type="entry name" value="MULTIPLE MYELOMA TUMOR-ASSOCIATED PROTEIN 2 FAMILY MEMBER"/>
    <property type="match status" value="1"/>
</dbReference>
<evidence type="ECO:0000256" key="1">
    <source>
        <dbReference type="SAM" id="Coils"/>
    </source>
</evidence>
<organism evidence="4 5">
    <name type="scientific">Tilletia horrida</name>
    <dbReference type="NCBI Taxonomy" id="155126"/>
    <lineage>
        <taxon>Eukaryota</taxon>
        <taxon>Fungi</taxon>
        <taxon>Dikarya</taxon>
        <taxon>Basidiomycota</taxon>
        <taxon>Ustilaginomycotina</taxon>
        <taxon>Exobasidiomycetes</taxon>
        <taxon>Tilletiales</taxon>
        <taxon>Tilletiaceae</taxon>
        <taxon>Tilletia</taxon>
    </lineage>
</organism>
<reference evidence="4" key="1">
    <citation type="journal article" date="2023" name="PhytoFront">
        <title>Draft Genome Resources of Seven Strains of Tilletia horrida, Causal Agent of Kernel Smut of Rice.</title>
        <authorList>
            <person name="Khanal S."/>
            <person name="Antony Babu S."/>
            <person name="Zhou X.G."/>
        </authorList>
    </citation>
    <scope>NUCLEOTIDE SEQUENCE</scope>
    <source>
        <strain evidence="4">TX3</strain>
    </source>
</reference>
<evidence type="ECO:0000256" key="2">
    <source>
        <dbReference type="SAM" id="MobiDB-lite"/>
    </source>
</evidence>
<feature type="compositionally biased region" description="Basic and acidic residues" evidence="2">
    <location>
        <begin position="279"/>
        <end position="331"/>
    </location>
</feature>
<sequence length="339" mass="38944">MYHPTRGGTRGGQAEFSWEQVRNDKDREHYLGHAIMAPTGRWQNGRDVNWYNKDKQDAAKEKEARLEELRKIKEAEEQALASVLGYVPKSSSGAVVGSALASGSSSRTPGAYSSTGSNMQPLDPSRSRWPGAGPSSKEPPRSGKSREDDDDADGEGDDGSGLTREERKAARKLAKLEVRNQLKSDKELRRAEREERRARKKEREERRGGAGRSREGDDEDKGRSRSGRHESDRDGDRNSRYRDDDERHHSHRSTSSRHNRESDRRRDSRSPIPRRHRSDSRSRSPLPRRDPKDRHEDPERRRLEHHGGASSSRRREDDYYGRISSSRRDRSPTPPYQRY</sequence>
<gene>
    <name evidence="4" type="ORF">OC842_004822</name>
</gene>
<feature type="compositionally biased region" description="Acidic residues" evidence="2">
    <location>
        <begin position="148"/>
        <end position="158"/>
    </location>
</feature>
<dbReference type="InterPro" id="IPR019315">
    <property type="entry name" value="MMTA2_N"/>
</dbReference>
<feature type="compositionally biased region" description="Polar residues" evidence="2">
    <location>
        <begin position="107"/>
        <end position="120"/>
    </location>
</feature>
<feature type="coiled-coil region" evidence="1">
    <location>
        <begin position="52"/>
        <end position="79"/>
    </location>
</feature>